<comment type="similarity">
    <text evidence="1">Belongs to the AHA1 family.</text>
</comment>
<gene>
    <name evidence="3" type="ORF">J2T15_005689</name>
</gene>
<accession>A0ABT9UB25</accession>
<dbReference type="RefSeq" id="WP_307208259.1">
    <property type="nucleotide sequence ID" value="NZ_JAUSSU010000017.1"/>
</dbReference>
<dbReference type="InterPro" id="IPR023393">
    <property type="entry name" value="START-like_dom_sf"/>
</dbReference>
<evidence type="ECO:0000313" key="3">
    <source>
        <dbReference type="EMBL" id="MDQ0116213.1"/>
    </source>
</evidence>
<evidence type="ECO:0000256" key="1">
    <source>
        <dbReference type="ARBA" id="ARBA00006817"/>
    </source>
</evidence>
<evidence type="ECO:0000313" key="4">
    <source>
        <dbReference type="Proteomes" id="UP001229346"/>
    </source>
</evidence>
<reference evidence="3 4" key="1">
    <citation type="submission" date="2023-07" db="EMBL/GenBank/DDBJ databases">
        <title>Sorghum-associated microbial communities from plants grown in Nebraska, USA.</title>
        <authorList>
            <person name="Schachtman D."/>
        </authorList>
    </citation>
    <scope>NUCLEOTIDE SEQUENCE [LARGE SCALE GENOMIC DNA]</scope>
    <source>
        <strain evidence="3 4">CC482</strain>
    </source>
</reference>
<organism evidence="3 4">
    <name type="scientific">Paenibacillus harenae</name>
    <dbReference type="NCBI Taxonomy" id="306543"/>
    <lineage>
        <taxon>Bacteria</taxon>
        <taxon>Bacillati</taxon>
        <taxon>Bacillota</taxon>
        <taxon>Bacilli</taxon>
        <taxon>Bacillales</taxon>
        <taxon>Paenibacillaceae</taxon>
        <taxon>Paenibacillus</taxon>
    </lineage>
</organism>
<keyword evidence="4" id="KW-1185">Reference proteome</keyword>
<name>A0ABT9UB25_PAEHA</name>
<sequence>MLKKKEATKLKSKAKGNILTLERNFNVPRELVFQAYTDPRSLAQWWGPRGWHLSVCNVDLQPGGAWHYCLEYNDNEAKSWGKAVYREISVPDKLVYEDFVSDEDGGVATDKGSLVTVSFEEHKGETKLVNRVQFLSSGALKRTVDLGLIQGMDQTWSRLAEHLRSLQAD</sequence>
<proteinExistence type="inferred from homology"/>
<protein>
    <submittedName>
        <fullName evidence="3">Uncharacterized protein YndB with AHSA1/START domain</fullName>
    </submittedName>
</protein>
<dbReference type="InterPro" id="IPR013538">
    <property type="entry name" value="ASHA1/2-like_C"/>
</dbReference>
<dbReference type="Pfam" id="PF08327">
    <property type="entry name" value="AHSA1"/>
    <property type="match status" value="1"/>
</dbReference>
<dbReference type="Gene3D" id="3.30.530.20">
    <property type="match status" value="1"/>
</dbReference>
<dbReference type="EMBL" id="JAUSSU010000017">
    <property type="protein sequence ID" value="MDQ0116213.1"/>
    <property type="molecule type" value="Genomic_DNA"/>
</dbReference>
<feature type="domain" description="Activator of Hsp90 ATPase homologue 1/2-like C-terminal" evidence="2">
    <location>
        <begin position="26"/>
        <end position="163"/>
    </location>
</feature>
<comment type="caution">
    <text evidence="3">The sequence shown here is derived from an EMBL/GenBank/DDBJ whole genome shotgun (WGS) entry which is preliminary data.</text>
</comment>
<dbReference type="Proteomes" id="UP001229346">
    <property type="component" value="Unassembled WGS sequence"/>
</dbReference>
<dbReference type="SUPFAM" id="SSF55961">
    <property type="entry name" value="Bet v1-like"/>
    <property type="match status" value="1"/>
</dbReference>
<evidence type="ECO:0000259" key="2">
    <source>
        <dbReference type="Pfam" id="PF08327"/>
    </source>
</evidence>